<dbReference type="AlphaFoldDB" id="A0A7X0VDY5"/>
<comment type="similarity">
    <text evidence="1">Belongs to the AHA1 family.</text>
</comment>
<dbReference type="EMBL" id="JACJVP010000007">
    <property type="protein sequence ID" value="MBB6670435.1"/>
    <property type="molecule type" value="Genomic_DNA"/>
</dbReference>
<organism evidence="3 4">
    <name type="scientific">Cohnella nanjingensis</name>
    <dbReference type="NCBI Taxonomy" id="1387779"/>
    <lineage>
        <taxon>Bacteria</taxon>
        <taxon>Bacillati</taxon>
        <taxon>Bacillota</taxon>
        <taxon>Bacilli</taxon>
        <taxon>Bacillales</taxon>
        <taxon>Paenibacillaceae</taxon>
        <taxon>Cohnella</taxon>
    </lineage>
</organism>
<dbReference type="InterPro" id="IPR013538">
    <property type="entry name" value="ASHA1/2-like_C"/>
</dbReference>
<dbReference type="RefSeq" id="WP_185141860.1">
    <property type="nucleotide sequence ID" value="NZ_JACJVP010000007.1"/>
</dbReference>
<dbReference type="CDD" id="cd08899">
    <property type="entry name" value="SRPBCC_CalC_Aha1-like_6"/>
    <property type="match status" value="1"/>
</dbReference>
<dbReference type="Gene3D" id="3.30.530.20">
    <property type="match status" value="1"/>
</dbReference>
<gene>
    <name evidence="3" type="ORF">H7C19_07015</name>
</gene>
<dbReference type="Proteomes" id="UP000547209">
    <property type="component" value="Unassembled WGS sequence"/>
</dbReference>
<proteinExistence type="inferred from homology"/>
<evidence type="ECO:0000259" key="2">
    <source>
        <dbReference type="Pfam" id="PF08327"/>
    </source>
</evidence>
<dbReference type="InterPro" id="IPR023393">
    <property type="entry name" value="START-like_dom_sf"/>
</dbReference>
<feature type="domain" description="Activator of Hsp90 ATPase homologue 1/2-like C-terminal" evidence="2">
    <location>
        <begin position="22"/>
        <end position="132"/>
    </location>
</feature>
<accession>A0A7X0VDY5</accession>
<sequence length="159" mass="18471">MLAVIAQDEQGYTVRYVRHLKHPVEKVWAMLTENEKLSKWFSELSVDDLRVGGAIKFDLGDGNDKELEILELRTHEVLAYRWGGEDTVRFELYPEPAGCKLVLIEQVKQLTDHTPKDLAGWHVCLDVIEALLDGRTIERMDEWKLRYAEYEQALKPFKA</sequence>
<evidence type="ECO:0000313" key="4">
    <source>
        <dbReference type="Proteomes" id="UP000547209"/>
    </source>
</evidence>
<comment type="caution">
    <text evidence="3">The sequence shown here is derived from an EMBL/GenBank/DDBJ whole genome shotgun (WGS) entry which is preliminary data.</text>
</comment>
<reference evidence="3 4" key="1">
    <citation type="submission" date="2020-08" db="EMBL/GenBank/DDBJ databases">
        <title>Cohnella phylogeny.</title>
        <authorList>
            <person name="Dunlap C."/>
        </authorList>
    </citation>
    <scope>NUCLEOTIDE SEQUENCE [LARGE SCALE GENOMIC DNA]</scope>
    <source>
        <strain evidence="3 4">DSM 28246</strain>
    </source>
</reference>
<keyword evidence="4" id="KW-1185">Reference proteome</keyword>
<name>A0A7X0VDY5_9BACL</name>
<evidence type="ECO:0000256" key="1">
    <source>
        <dbReference type="ARBA" id="ARBA00006817"/>
    </source>
</evidence>
<evidence type="ECO:0000313" key="3">
    <source>
        <dbReference type="EMBL" id="MBB6670435.1"/>
    </source>
</evidence>
<protein>
    <submittedName>
        <fullName evidence="3">SRPBCC family protein</fullName>
    </submittedName>
</protein>
<dbReference type="SUPFAM" id="SSF55961">
    <property type="entry name" value="Bet v1-like"/>
    <property type="match status" value="1"/>
</dbReference>
<dbReference type="Pfam" id="PF08327">
    <property type="entry name" value="AHSA1"/>
    <property type="match status" value="1"/>
</dbReference>